<reference evidence="2 3" key="1">
    <citation type="submission" date="2024-01" db="EMBL/GenBank/DDBJ databases">
        <title>The genomes of 5 underutilized Papilionoideae crops provide insights into root nodulation and disease resistance.</title>
        <authorList>
            <person name="Yuan L."/>
        </authorList>
    </citation>
    <scope>NUCLEOTIDE SEQUENCE [LARGE SCALE GENOMIC DNA]</scope>
    <source>
        <strain evidence="2">LY-2023</strain>
        <tissue evidence="2">Leaf</tissue>
    </source>
</reference>
<dbReference type="AlphaFoldDB" id="A0AAN9JMV4"/>
<evidence type="ECO:0000313" key="2">
    <source>
        <dbReference type="EMBL" id="KAK7302175.1"/>
    </source>
</evidence>
<protein>
    <recommendedName>
        <fullName evidence="4">Secreted protein</fullName>
    </recommendedName>
</protein>
<evidence type="ECO:0008006" key="4">
    <source>
        <dbReference type="Google" id="ProtNLM"/>
    </source>
</evidence>
<feature type="chain" id="PRO_5042891031" description="Secreted protein" evidence="1">
    <location>
        <begin position="28"/>
        <end position="102"/>
    </location>
</feature>
<accession>A0AAN9JMV4</accession>
<evidence type="ECO:0000256" key="1">
    <source>
        <dbReference type="SAM" id="SignalP"/>
    </source>
</evidence>
<evidence type="ECO:0000313" key="3">
    <source>
        <dbReference type="Proteomes" id="UP001359559"/>
    </source>
</evidence>
<comment type="caution">
    <text evidence="2">The sequence shown here is derived from an EMBL/GenBank/DDBJ whole genome shotgun (WGS) entry which is preliminary data.</text>
</comment>
<keyword evidence="1" id="KW-0732">Signal</keyword>
<feature type="signal peptide" evidence="1">
    <location>
        <begin position="1"/>
        <end position="27"/>
    </location>
</feature>
<proteinExistence type="predicted"/>
<keyword evidence="3" id="KW-1185">Reference proteome</keyword>
<dbReference type="Proteomes" id="UP001359559">
    <property type="component" value="Unassembled WGS sequence"/>
</dbReference>
<organism evidence="2 3">
    <name type="scientific">Clitoria ternatea</name>
    <name type="common">Butterfly pea</name>
    <dbReference type="NCBI Taxonomy" id="43366"/>
    <lineage>
        <taxon>Eukaryota</taxon>
        <taxon>Viridiplantae</taxon>
        <taxon>Streptophyta</taxon>
        <taxon>Embryophyta</taxon>
        <taxon>Tracheophyta</taxon>
        <taxon>Spermatophyta</taxon>
        <taxon>Magnoliopsida</taxon>
        <taxon>eudicotyledons</taxon>
        <taxon>Gunneridae</taxon>
        <taxon>Pentapetalae</taxon>
        <taxon>rosids</taxon>
        <taxon>fabids</taxon>
        <taxon>Fabales</taxon>
        <taxon>Fabaceae</taxon>
        <taxon>Papilionoideae</taxon>
        <taxon>50 kb inversion clade</taxon>
        <taxon>NPAAA clade</taxon>
        <taxon>indigoferoid/millettioid clade</taxon>
        <taxon>Phaseoleae</taxon>
        <taxon>Clitoria</taxon>
    </lineage>
</organism>
<dbReference type="EMBL" id="JAYKXN010000003">
    <property type="protein sequence ID" value="KAK7302175.1"/>
    <property type="molecule type" value="Genomic_DNA"/>
</dbReference>
<name>A0AAN9JMV4_CLITE</name>
<gene>
    <name evidence="2" type="ORF">RJT34_13057</name>
</gene>
<sequence>MMSSDSRAMVFLMFVLMVTRVPIAVTASTIIEHCLRLGLNPPPPPPPAPPAATGSGLGLSRTVCRDVFRVLGHSPRLTGTLRFDYIAALCAIFRYDQHHSHL</sequence>